<comment type="caution">
    <text evidence="3">The sequence shown here is derived from an EMBL/GenBank/DDBJ whole genome shotgun (WGS) entry which is preliminary data.</text>
</comment>
<proteinExistence type="predicted"/>
<accession>A0ABR1SVJ8</accession>
<gene>
    <name evidence="3" type="ORF">PG994_015116</name>
</gene>
<evidence type="ECO:0000313" key="4">
    <source>
        <dbReference type="Proteomes" id="UP001480595"/>
    </source>
</evidence>
<dbReference type="GeneID" id="92099588"/>
<dbReference type="PANTHER" id="PTHR39614:SF2">
    <property type="entry name" value="INTEGRAL MEMBRANE PROTEIN"/>
    <property type="match status" value="1"/>
</dbReference>
<dbReference type="RefSeq" id="XP_066708201.1">
    <property type="nucleotide sequence ID" value="XM_066866525.1"/>
</dbReference>
<dbReference type="EMBL" id="JAQQWL010000016">
    <property type="protein sequence ID" value="KAK8038349.1"/>
    <property type="molecule type" value="Genomic_DNA"/>
</dbReference>
<protein>
    <recommendedName>
        <fullName evidence="2">Rhodopsin domain-containing protein</fullName>
    </recommendedName>
</protein>
<dbReference type="InterPro" id="IPR049326">
    <property type="entry name" value="Rhodopsin_dom_fungi"/>
</dbReference>
<evidence type="ECO:0000313" key="3">
    <source>
        <dbReference type="EMBL" id="KAK8038349.1"/>
    </source>
</evidence>
<name>A0ABR1SVJ8_9PEZI</name>
<keyword evidence="4" id="KW-1185">Reference proteome</keyword>
<organism evidence="3 4">
    <name type="scientific">Apiospora phragmitis</name>
    <dbReference type="NCBI Taxonomy" id="2905665"/>
    <lineage>
        <taxon>Eukaryota</taxon>
        <taxon>Fungi</taxon>
        <taxon>Dikarya</taxon>
        <taxon>Ascomycota</taxon>
        <taxon>Pezizomycotina</taxon>
        <taxon>Sordariomycetes</taxon>
        <taxon>Xylariomycetidae</taxon>
        <taxon>Amphisphaeriales</taxon>
        <taxon>Apiosporaceae</taxon>
        <taxon>Apiospora</taxon>
    </lineage>
</organism>
<dbReference type="PANTHER" id="PTHR39614">
    <property type="entry name" value="INTEGRAL MEMBRANE PROTEIN"/>
    <property type="match status" value="1"/>
</dbReference>
<feature type="domain" description="Rhodopsin" evidence="2">
    <location>
        <begin position="2"/>
        <end position="98"/>
    </location>
</feature>
<evidence type="ECO:0000259" key="2">
    <source>
        <dbReference type="Pfam" id="PF20684"/>
    </source>
</evidence>
<feature type="region of interest" description="Disordered" evidence="1">
    <location>
        <begin position="152"/>
        <end position="180"/>
    </location>
</feature>
<dbReference type="Proteomes" id="UP001480595">
    <property type="component" value="Unassembled WGS sequence"/>
</dbReference>
<sequence length="207" mass="22198">MFNAIAGVITDLGLCALPIAMMWKVQTRSTVKATVTILFGSRILVPLIALPSIVQGPQVTNGSGADVTWLAVTPTVWHQVSINLSVLTACIPSLKSFIDSLTGYTSGIRIMLPYEYPTYSSGSHNHGVRSTIAAVYRGSRPGVNTTLVSSDRADHQHRKRGGDGCDANARANGRTESTQDLTEGVIHRSDQVSVTFERLPSNYAKGV</sequence>
<dbReference type="Pfam" id="PF20684">
    <property type="entry name" value="Fung_rhodopsin"/>
    <property type="match status" value="1"/>
</dbReference>
<reference evidence="3 4" key="1">
    <citation type="submission" date="2023-01" db="EMBL/GenBank/DDBJ databases">
        <title>Analysis of 21 Apiospora genomes using comparative genomics revels a genus with tremendous synthesis potential of carbohydrate active enzymes and secondary metabolites.</title>
        <authorList>
            <person name="Sorensen T."/>
        </authorList>
    </citation>
    <scope>NUCLEOTIDE SEQUENCE [LARGE SCALE GENOMIC DNA]</scope>
    <source>
        <strain evidence="3 4">CBS 135458</strain>
    </source>
</reference>
<evidence type="ECO:0000256" key="1">
    <source>
        <dbReference type="SAM" id="MobiDB-lite"/>
    </source>
</evidence>